<dbReference type="InterPro" id="IPR027417">
    <property type="entry name" value="P-loop_NTPase"/>
</dbReference>
<dbReference type="Gene3D" id="3.40.50.300">
    <property type="entry name" value="P-loop containing nucleotide triphosphate hydrolases"/>
    <property type="match status" value="1"/>
</dbReference>
<evidence type="ECO:0000256" key="4">
    <source>
        <dbReference type="ARBA" id="ARBA00023134"/>
    </source>
</evidence>
<keyword evidence="6 12" id="KW-0675">Receptor</keyword>
<dbReference type="Pfam" id="PF02881">
    <property type="entry name" value="SRP54_N"/>
    <property type="match status" value="1"/>
</dbReference>
<accession>A0AAV5QRH4</accession>
<dbReference type="SUPFAM" id="SSF52540">
    <property type="entry name" value="P-loop containing nucleoside triphosphate hydrolases"/>
    <property type="match status" value="1"/>
</dbReference>
<evidence type="ECO:0000256" key="1">
    <source>
        <dbReference type="ARBA" id="ARBA00008531"/>
    </source>
</evidence>
<evidence type="ECO:0000313" key="12">
    <source>
        <dbReference type="EMBL" id="GMM37388.1"/>
    </source>
</evidence>
<dbReference type="AlphaFoldDB" id="A0AAV5QRH4"/>
<comment type="subcellular location">
    <subcellularLocation>
        <location evidence="7">Endomembrane system</location>
        <topology evidence="7">Peripheral membrane protein</topology>
        <orientation evidence="7">Cytoplasmic side</orientation>
    </subcellularLocation>
</comment>
<dbReference type="PANTHER" id="PTHR43134:SF1">
    <property type="entry name" value="SIGNAL RECOGNITION PARTICLE RECEPTOR SUBUNIT ALPHA"/>
    <property type="match status" value="1"/>
</dbReference>
<organism evidence="12 13">
    <name type="scientific">Saccharomycopsis crataegensis</name>
    <dbReference type="NCBI Taxonomy" id="43959"/>
    <lineage>
        <taxon>Eukaryota</taxon>
        <taxon>Fungi</taxon>
        <taxon>Dikarya</taxon>
        <taxon>Ascomycota</taxon>
        <taxon>Saccharomycotina</taxon>
        <taxon>Saccharomycetes</taxon>
        <taxon>Saccharomycopsidaceae</taxon>
        <taxon>Saccharomycopsis</taxon>
    </lineage>
</organism>
<evidence type="ECO:0000256" key="7">
    <source>
        <dbReference type="ARBA" id="ARBA00029433"/>
    </source>
</evidence>
<proteinExistence type="inferred from homology"/>
<keyword evidence="5" id="KW-0472">Membrane</keyword>
<dbReference type="Proteomes" id="UP001360560">
    <property type="component" value="Unassembled WGS sequence"/>
</dbReference>
<comment type="subunit">
    <text evidence="2">Heterodimer of an alpha and a beta chain.</text>
</comment>
<feature type="compositionally biased region" description="Acidic residues" evidence="10">
    <location>
        <begin position="164"/>
        <end position="176"/>
    </location>
</feature>
<dbReference type="GO" id="GO:0005525">
    <property type="term" value="F:GTP binding"/>
    <property type="evidence" value="ECO:0007669"/>
    <property type="project" value="UniProtKB-KW"/>
</dbReference>
<reference evidence="12 13" key="1">
    <citation type="journal article" date="2023" name="Elife">
        <title>Identification of key yeast species and microbe-microbe interactions impacting larval growth of Drosophila in the wild.</title>
        <authorList>
            <person name="Mure A."/>
            <person name="Sugiura Y."/>
            <person name="Maeda R."/>
            <person name="Honda K."/>
            <person name="Sakurai N."/>
            <person name="Takahashi Y."/>
            <person name="Watada M."/>
            <person name="Katoh T."/>
            <person name="Gotoh A."/>
            <person name="Gotoh Y."/>
            <person name="Taniguchi I."/>
            <person name="Nakamura K."/>
            <person name="Hayashi T."/>
            <person name="Katayama T."/>
            <person name="Uemura T."/>
            <person name="Hattori Y."/>
        </authorList>
    </citation>
    <scope>NUCLEOTIDE SEQUENCE [LARGE SCALE GENOMIC DNA]</scope>
    <source>
        <strain evidence="12 13">SC-9</strain>
    </source>
</reference>
<dbReference type="GO" id="GO:0006614">
    <property type="term" value="P:SRP-dependent cotranslational protein targeting to membrane"/>
    <property type="evidence" value="ECO:0007669"/>
    <property type="project" value="InterPro"/>
</dbReference>
<dbReference type="PANTHER" id="PTHR43134">
    <property type="entry name" value="SIGNAL RECOGNITION PARTICLE RECEPTOR SUBUNIT ALPHA"/>
    <property type="match status" value="1"/>
</dbReference>
<evidence type="ECO:0000256" key="10">
    <source>
        <dbReference type="SAM" id="MobiDB-lite"/>
    </source>
</evidence>
<dbReference type="FunFam" id="3.40.50.300:FF:000566">
    <property type="entry name" value="Signal recognition particle receptor subunit alpha"/>
    <property type="match status" value="1"/>
</dbReference>
<protein>
    <recommendedName>
        <fullName evidence="8">Signal recognition particle receptor subunit alpha homolog</fullName>
    </recommendedName>
    <alternativeName>
        <fullName evidence="9">Docking protein alpha</fullName>
    </alternativeName>
</protein>
<gene>
    <name evidence="12" type="ORF">DASC09_047130</name>
</gene>
<evidence type="ECO:0000256" key="6">
    <source>
        <dbReference type="ARBA" id="ARBA00023170"/>
    </source>
</evidence>
<evidence type="ECO:0000256" key="3">
    <source>
        <dbReference type="ARBA" id="ARBA00022741"/>
    </source>
</evidence>
<evidence type="ECO:0000256" key="8">
    <source>
        <dbReference type="ARBA" id="ARBA00071429"/>
    </source>
</evidence>
<evidence type="ECO:0000256" key="2">
    <source>
        <dbReference type="ARBA" id="ARBA00011870"/>
    </source>
</evidence>
<keyword evidence="4" id="KW-0342">GTP-binding</keyword>
<dbReference type="GO" id="GO:0005789">
    <property type="term" value="C:endoplasmic reticulum membrane"/>
    <property type="evidence" value="ECO:0007669"/>
    <property type="project" value="TreeGrafter"/>
</dbReference>
<dbReference type="Pfam" id="PF00448">
    <property type="entry name" value="SRP54"/>
    <property type="match status" value="1"/>
</dbReference>
<dbReference type="InterPro" id="IPR042101">
    <property type="entry name" value="SRP54_N_sf"/>
</dbReference>
<dbReference type="SMART" id="SM00382">
    <property type="entry name" value="AAA"/>
    <property type="match status" value="1"/>
</dbReference>
<dbReference type="GeneID" id="90075363"/>
<dbReference type="GO" id="GO:0005047">
    <property type="term" value="F:signal recognition particle binding"/>
    <property type="evidence" value="ECO:0007669"/>
    <property type="project" value="TreeGrafter"/>
</dbReference>
<dbReference type="PROSITE" id="PS00300">
    <property type="entry name" value="SRP54"/>
    <property type="match status" value="1"/>
</dbReference>
<sequence>MSLFNNVIIFTGSGVVLFKHSPGGAFHRALNLVNSMITDIFINFNPSLLDTSTDESFSDIKTYSKNNDVLKYINIAGQDEVFVGVVYSSLAATTGQIGKLNRLLTHLKDLFTSLILDGDTAEYLKGLNWLEIKNEIKEKKFGVYVDQLTTKVETDDINVHDSSDGESSESEEEELEKEEKKIGKLKAAKKPSPNYKSKNNKKGRKWTENGEMDEDANYETLDFTESNNDAVSEEDVSKLVGKNYGHSTKDGFIMNDISQEIDDILSTKSKQKSTEASSGSFAFLKKYIGLGQTITEETLVKPSNAIRDSLIKKNVSAEISEKLVGSLKPRLVGKKLKNFTSAETEIRGTLASELTKILTPNTSIDLLKEIYTKKSKHPNNPYVISVVGVNGVGKSTNLSKLAYWLLNNKFSVLIAACDTFRSGAVEQLKVHERHLNKLIDSSSTLNSKLKVFEQGYGNNSKVAVIAKKSIQYAKDNGFDIVLMDTAGRSHADSKLMAPLKDFALAAQPDKIIMVAEALVGTDSVLQARNFNKSFDGTGRKIDFFIISKCDTVGDLIGTMVNMVYSTGIPILFVGVGQTYTDLRTLSVEWAVNTLIG</sequence>
<dbReference type="RefSeq" id="XP_064854384.1">
    <property type="nucleotide sequence ID" value="XM_064998312.1"/>
</dbReference>
<dbReference type="InterPro" id="IPR036225">
    <property type="entry name" value="SRP/SRP_N"/>
</dbReference>
<dbReference type="Gene3D" id="1.20.120.140">
    <property type="entry name" value="Signal recognition particle SRP54, nucleotide-binding domain"/>
    <property type="match status" value="1"/>
</dbReference>
<feature type="domain" description="SRP54-type proteins GTP-binding" evidence="11">
    <location>
        <begin position="569"/>
        <end position="582"/>
    </location>
</feature>
<dbReference type="GO" id="GO:0003924">
    <property type="term" value="F:GTPase activity"/>
    <property type="evidence" value="ECO:0007669"/>
    <property type="project" value="TreeGrafter"/>
</dbReference>
<keyword evidence="13" id="KW-1185">Reference proteome</keyword>
<evidence type="ECO:0000256" key="5">
    <source>
        <dbReference type="ARBA" id="ARBA00023136"/>
    </source>
</evidence>
<dbReference type="SUPFAM" id="SSF47364">
    <property type="entry name" value="Domain of the SRP/SRP receptor G-proteins"/>
    <property type="match status" value="1"/>
</dbReference>
<comment type="similarity">
    <text evidence="1">Belongs to the GTP-binding SRP family.</text>
</comment>
<dbReference type="InterPro" id="IPR003593">
    <property type="entry name" value="AAA+_ATPase"/>
</dbReference>
<dbReference type="InterPro" id="IPR000897">
    <property type="entry name" value="SRP54_GTPase_dom"/>
</dbReference>
<dbReference type="SMART" id="SM00962">
    <property type="entry name" value="SRP54"/>
    <property type="match status" value="1"/>
</dbReference>
<dbReference type="InterPro" id="IPR013822">
    <property type="entry name" value="Signal_recog_particl_SRP54_hlx"/>
</dbReference>
<evidence type="ECO:0000259" key="11">
    <source>
        <dbReference type="PROSITE" id="PS00300"/>
    </source>
</evidence>
<name>A0AAV5QRH4_9ASCO</name>
<evidence type="ECO:0000313" key="13">
    <source>
        <dbReference type="Proteomes" id="UP001360560"/>
    </source>
</evidence>
<comment type="caution">
    <text evidence="12">The sequence shown here is derived from an EMBL/GenBank/DDBJ whole genome shotgun (WGS) entry which is preliminary data.</text>
</comment>
<feature type="region of interest" description="Disordered" evidence="10">
    <location>
        <begin position="155"/>
        <end position="211"/>
    </location>
</feature>
<evidence type="ECO:0000256" key="9">
    <source>
        <dbReference type="ARBA" id="ARBA00081194"/>
    </source>
</evidence>
<dbReference type="EMBL" id="BTFZ01000011">
    <property type="protein sequence ID" value="GMM37388.1"/>
    <property type="molecule type" value="Genomic_DNA"/>
</dbReference>
<keyword evidence="3" id="KW-0547">Nucleotide-binding</keyword>